<accession>U5CVV0</accession>
<dbReference type="EMBL" id="KI393672">
    <property type="protein sequence ID" value="ERN07634.1"/>
    <property type="molecule type" value="Genomic_DNA"/>
</dbReference>
<evidence type="ECO:0000313" key="1">
    <source>
        <dbReference type="EMBL" id="ERN07634.1"/>
    </source>
</evidence>
<organism evidence="1 2">
    <name type="scientific">Amborella trichopoda</name>
    <dbReference type="NCBI Taxonomy" id="13333"/>
    <lineage>
        <taxon>Eukaryota</taxon>
        <taxon>Viridiplantae</taxon>
        <taxon>Streptophyta</taxon>
        <taxon>Embryophyta</taxon>
        <taxon>Tracheophyta</taxon>
        <taxon>Spermatophyta</taxon>
        <taxon>Magnoliopsida</taxon>
        <taxon>Amborellales</taxon>
        <taxon>Amborellaceae</taxon>
        <taxon>Amborella</taxon>
    </lineage>
</organism>
<name>U5CVV0_AMBTC</name>
<dbReference type="HOGENOM" id="CLU_2161854_0_0_1"/>
<gene>
    <name evidence="1" type="ORF">AMTR_s03368p00000340</name>
</gene>
<dbReference type="Proteomes" id="UP000017836">
    <property type="component" value="Unassembled WGS sequence"/>
</dbReference>
<proteinExistence type="predicted"/>
<keyword evidence="2" id="KW-1185">Reference proteome</keyword>
<dbReference type="Gramene" id="ERN07634">
    <property type="protein sequence ID" value="ERN07634"/>
    <property type="gene ID" value="AMTR_s03368p00000340"/>
</dbReference>
<protein>
    <recommendedName>
        <fullName evidence="3">PA domain-containing protein</fullName>
    </recommendedName>
</protein>
<dbReference type="CDD" id="cd02120">
    <property type="entry name" value="PA_subtilisin_like"/>
    <property type="match status" value="1"/>
</dbReference>
<evidence type="ECO:0008006" key="3">
    <source>
        <dbReference type="Google" id="ProtNLM"/>
    </source>
</evidence>
<dbReference type="Gene3D" id="3.50.30.30">
    <property type="match status" value="1"/>
</dbReference>
<reference evidence="2" key="1">
    <citation type="journal article" date="2013" name="Science">
        <title>The Amborella genome and the evolution of flowering plants.</title>
        <authorList>
            <consortium name="Amborella Genome Project"/>
        </authorList>
    </citation>
    <scope>NUCLEOTIDE SEQUENCE [LARGE SCALE GENOMIC DNA]</scope>
</reference>
<sequence length="111" mass="12094">METYLSFLKGGGVAMIVCNPENVPFQNALIADILPVSNVNFYDGNKIRTYINSTRNPKAGVVFKGSVFGKAVAPMVGFVLLQRAKRSKPGHSKAGHYRSGCEHCSRLAIKH</sequence>
<dbReference type="AlphaFoldDB" id="U5CVV0"/>
<evidence type="ECO:0000313" key="2">
    <source>
        <dbReference type="Proteomes" id="UP000017836"/>
    </source>
</evidence>